<dbReference type="Proteomes" id="UP000242329">
    <property type="component" value="Unassembled WGS sequence"/>
</dbReference>
<feature type="coiled-coil region" evidence="1">
    <location>
        <begin position="35"/>
        <end position="79"/>
    </location>
</feature>
<dbReference type="AlphaFoldDB" id="A0A1M5LLY3"/>
<dbReference type="Gene3D" id="3.30.70.60">
    <property type="match status" value="1"/>
</dbReference>
<dbReference type="GO" id="GO:0043107">
    <property type="term" value="P:type IV pilus-dependent motility"/>
    <property type="evidence" value="ECO:0007669"/>
    <property type="project" value="InterPro"/>
</dbReference>
<dbReference type="EMBL" id="FQWY01000008">
    <property type="protein sequence ID" value="SHG66077.1"/>
    <property type="molecule type" value="Genomic_DNA"/>
</dbReference>
<dbReference type="PANTHER" id="PTHR39555:SF1">
    <property type="entry name" value="TYPE IV PILUS INNER MEMBRANE COMPONENT PILO"/>
    <property type="match status" value="1"/>
</dbReference>
<protein>
    <submittedName>
        <fullName evidence="2">Tfp pilus assembly protein PilO</fullName>
    </submittedName>
</protein>
<name>A0A1M5LLY3_9FIRM</name>
<dbReference type="OrthoDB" id="1680908at2"/>
<dbReference type="InterPro" id="IPR014717">
    <property type="entry name" value="Transl_elong_EF1B/ribsomal_bS6"/>
</dbReference>
<evidence type="ECO:0000256" key="1">
    <source>
        <dbReference type="SAM" id="Coils"/>
    </source>
</evidence>
<organism evidence="2 3">
    <name type="scientific">Thermosyntropha lipolytica DSM 11003</name>
    <dbReference type="NCBI Taxonomy" id="1123382"/>
    <lineage>
        <taxon>Bacteria</taxon>
        <taxon>Bacillati</taxon>
        <taxon>Bacillota</taxon>
        <taxon>Clostridia</taxon>
        <taxon>Eubacteriales</taxon>
        <taxon>Syntrophomonadaceae</taxon>
        <taxon>Thermosyntropha</taxon>
    </lineage>
</organism>
<dbReference type="InterPro" id="IPR007445">
    <property type="entry name" value="PilO"/>
</dbReference>
<dbReference type="Pfam" id="PF04350">
    <property type="entry name" value="PilO"/>
    <property type="match status" value="1"/>
</dbReference>
<sequence>MKLSVREKVLLIILAVLLLGGGFYKYIYTPLEETLAGLRRDNQILAEQIARAKKEKMQHVSLEAEAERLNEEYNRLNMIIPHEPEMVEAASFIKDAARECGVNINSLEYEPGSEEEGTAVINVKVMAEGRYLPLLTFIKRVENASRLYMVENLSFSAKVEEGISPGSDENSSAGRAEGSFLPYNPNYFQLDLQLRTYCEKL</sequence>
<evidence type="ECO:0000313" key="2">
    <source>
        <dbReference type="EMBL" id="SHG66077.1"/>
    </source>
</evidence>
<evidence type="ECO:0000313" key="3">
    <source>
        <dbReference type="Proteomes" id="UP000242329"/>
    </source>
</evidence>
<keyword evidence="1" id="KW-0175">Coiled coil</keyword>
<accession>A0A1M5LLY3</accession>
<dbReference type="PANTHER" id="PTHR39555">
    <property type="entry name" value="FIMBRIAL ASSEMBLY PROTEIN PILO-LIKE PROTEIN-RELATED"/>
    <property type="match status" value="1"/>
</dbReference>
<reference evidence="3" key="1">
    <citation type="submission" date="2016-11" db="EMBL/GenBank/DDBJ databases">
        <authorList>
            <person name="Varghese N."/>
            <person name="Submissions S."/>
        </authorList>
    </citation>
    <scope>NUCLEOTIDE SEQUENCE [LARGE SCALE GENOMIC DNA]</scope>
    <source>
        <strain evidence="3">DSM 11003</strain>
    </source>
</reference>
<proteinExistence type="predicted"/>
<gene>
    <name evidence="2" type="ORF">SAMN02745221_00702</name>
</gene>
<dbReference type="GO" id="GO:0043683">
    <property type="term" value="P:type IV pilus assembly"/>
    <property type="evidence" value="ECO:0007669"/>
    <property type="project" value="InterPro"/>
</dbReference>
<dbReference type="STRING" id="1123382.SAMN02745221_00702"/>
<dbReference type="RefSeq" id="WP_073090082.1">
    <property type="nucleotide sequence ID" value="NZ_FQWY01000008.1"/>
</dbReference>
<keyword evidence="3" id="KW-1185">Reference proteome</keyword>